<evidence type="ECO:0000256" key="4">
    <source>
        <dbReference type="ARBA" id="ARBA00023015"/>
    </source>
</evidence>
<name>A0ABV0RQR6_9TELE</name>
<dbReference type="InterPro" id="IPR048338">
    <property type="entry name" value="Mediator_Med16"/>
</dbReference>
<keyword evidence="4 9" id="KW-0805">Transcription regulation</keyword>
<dbReference type="InterPro" id="IPR021665">
    <property type="entry name" value="Mediator_Med16_N"/>
</dbReference>
<keyword evidence="6 9" id="KW-0804">Transcription</keyword>
<feature type="domain" description="Mediator complex subunit Med16 N-terminal" evidence="10">
    <location>
        <begin position="245"/>
        <end position="305"/>
    </location>
</feature>
<dbReference type="Pfam" id="PF11635">
    <property type="entry name" value="Med16_N"/>
    <property type="match status" value="2"/>
</dbReference>
<dbReference type="Proteomes" id="UP001434883">
    <property type="component" value="Unassembled WGS sequence"/>
</dbReference>
<evidence type="ECO:0000256" key="5">
    <source>
        <dbReference type="ARBA" id="ARBA00023159"/>
    </source>
</evidence>
<evidence type="ECO:0000256" key="3">
    <source>
        <dbReference type="ARBA" id="ARBA00019614"/>
    </source>
</evidence>
<keyword evidence="12" id="KW-1185">Reference proteome</keyword>
<comment type="subcellular location">
    <subcellularLocation>
        <location evidence="1 9">Nucleus</location>
    </subcellularLocation>
</comment>
<evidence type="ECO:0000259" key="10">
    <source>
        <dbReference type="Pfam" id="PF11635"/>
    </source>
</evidence>
<feature type="non-terminal residue" evidence="11">
    <location>
        <position position="1"/>
    </location>
</feature>
<dbReference type="EMBL" id="JAHRIN010053096">
    <property type="protein sequence ID" value="MEQ2210395.1"/>
    <property type="molecule type" value="Genomic_DNA"/>
</dbReference>
<keyword evidence="5 9" id="KW-0010">Activator</keyword>
<evidence type="ECO:0000256" key="2">
    <source>
        <dbReference type="ARBA" id="ARBA00006543"/>
    </source>
</evidence>
<evidence type="ECO:0000313" key="12">
    <source>
        <dbReference type="Proteomes" id="UP001434883"/>
    </source>
</evidence>
<evidence type="ECO:0000256" key="9">
    <source>
        <dbReference type="RuleBase" id="RU364149"/>
    </source>
</evidence>
<protein>
    <recommendedName>
        <fullName evidence="3 9">Mediator of RNA polymerase II transcription subunit 16</fullName>
    </recommendedName>
    <alternativeName>
        <fullName evidence="8 9">Mediator complex subunit 16</fullName>
    </alternativeName>
</protein>
<dbReference type="PANTHER" id="PTHR13224:SF6">
    <property type="entry name" value="MEDIATOR OF RNA POLYMERASE II TRANSCRIPTION SUBUNIT 16"/>
    <property type="match status" value="1"/>
</dbReference>
<gene>
    <name evidence="11" type="primary">MED16_1</name>
    <name evidence="9" type="synonym">MED16</name>
    <name evidence="11" type="ORF">XENOCAPTIV_012807</name>
</gene>
<comment type="similarity">
    <text evidence="2 9">Belongs to the Mediator complex subunit 16 family.</text>
</comment>
<organism evidence="11 12">
    <name type="scientific">Xenoophorus captivus</name>
    <dbReference type="NCBI Taxonomy" id="1517983"/>
    <lineage>
        <taxon>Eukaryota</taxon>
        <taxon>Metazoa</taxon>
        <taxon>Chordata</taxon>
        <taxon>Craniata</taxon>
        <taxon>Vertebrata</taxon>
        <taxon>Euteleostomi</taxon>
        <taxon>Actinopterygii</taxon>
        <taxon>Neopterygii</taxon>
        <taxon>Teleostei</taxon>
        <taxon>Neoteleostei</taxon>
        <taxon>Acanthomorphata</taxon>
        <taxon>Ovalentaria</taxon>
        <taxon>Atherinomorphae</taxon>
        <taxon>Cyprinodontiformes</taxon>
        <taxon>Goodeidae</taxon>
        <taxon>Xenoophorus</taxon>
    </lineage>
</organism>
<evidence type="ECO:0000256" key="8">
    <source>
        <dbReference type="ARBA" id="ARBA00032015"/>
    </source>
</evidence>
<evidence type="ECO:0000313" key="11">
    <source>
        <dbReference type="EMBL" id="MEQ2210395.1"/>
    </source>
</evidence>
<comment type="caution">
    <text evidence="11">The sequence shown here is derived from an EMBL/GenBank/DDBJ whole genome shotgun (WGS) entry which is preliminary data.</text>
</comment>
<accession>A0ABV0RQR6</accession>
<comment type="subunit">
    <text evidence="9">Component of the Mediator complex.</text>
</comment>
<reference evidence="11 12" key="1">
    <citation type="submission" date="2021-06" db="EMBL/GenBank/DDBJ databases">
        <authorList>
            <person name="Palmer J.M."/>
        </authorList>
    </citation>
    <scope>NUCLEOTIDE SEQUENCE [LARGE SCALE GENOMIC DNA]</scope>
    <source>
        <strain evidence="11 12">XC_2019</strain>
        <tissue evidence="11">Muscle</tissue>
    </source>
</reference>
<dbReference type="PANTHER" id="PTHR13224">
    <property type="entry name" value="THYROID HORMONE RECEPTOR-ASSOCIATED PROTEIN-RELATED"/>
    <property type="match status" value="1"/>
</dbReference>
<evidence type="ECO:0000256" key="7">
    <source>
        <dbReference type="ARBA" id="ARBA00023242"/>
    </source>
</evidence>
<sequence>TEKQRPRDPLRCCSTQTCSGSTSRHPQLCFSDISHMIHIIDSEHPWDVFSINSGHSEVISCLEWDQSEQANASSCLLLLQSGSTNFGEKFSRVKFSPSLTLFGGKPMEGWLAVTVSGLVTVSLLKPGGALLTASESLCRLRGRVALADIAFTGGGNIVVAATDGSSSSPVQFYKVVVSVVSEKCRIDTELLPSLFLRCTTDPMRRDKYPAVTHLKFLTRENSEQVTCGTMGEKQPTILKWRILTTTSDLERVSAVALPKLPISISNTDLKVASDTKFCPGLGLALGFHDGSIQILHRLSLHTMGVFYGSSSSAQRPGDEAAIKRQRTAGPTLHFKALQFSWTSLALAGVDSHGKVRQNTWILKLATVPD</sequence>
<keyword evidence="7 9" id="KW-0539">Nucleus</keyword>
<evidence type="ECO:0000256" key="1">
    <source>
        <dbReference type="ARBA" id="ARBA00004123"/>
    </source>
</evidence>
<evidence type="ECO:0000256" key="6">
    <source>
        <dbReference type="ARBA" id="ARBA00023163"/>
    </source>
</evidence>
<comment type="function">
    <text evidence="9">Component of the Mediator complex, a coactivator involved in the regulated transcription of nearly all RNA polymerase II-dependent genes. Mediator functions as a bridge to convey information from gene-specific regulatory proteins to the basal RNA polymerase II transcription machinery. Mediator is recruited to promoters by direct interactions with regulatory proteins and serves as a scaffold for the assembly of a functional preinitiation complex with RNA polymerase II and the general transcription factors.</text>
</comment>
<proteinExistence type="inferred from homology"/>
<feature type="domain" description="Mediator complex subunit Med16 N-terminal" evidence="10">
    <location>
        <begin position="81"/>
        <end position="224"/>
    </location>
</feature>